<evidence type="ECO:0000256" key="1">
    <source>
        <dbReference type="SAM" id="Phobius"/>
    </source>
</evidence>
<gene>
    <name evidence="2" type="ORF">EZ437_01650</name>
</gene>
<sequence length="123" mass="13588">MKSINLNKPADSGLEILKVVMLFVVLALLWPLAQDIVLSIDPTSGYVDRSILILVLLALICFLGMIGLCWWLLKRFWMALGLPELGGMVLQFNELLLWQQLGFYCASFALLLLAGVGCLAAMC</sequence>
<keyword evidence="1" id="KW-0812">Transmembrane</keyword>
<feature type="transmembrane region" description="Helical" evidence="1">
    <location>
        <begin position="52"/>
        <end position="73"/>
    </location>
</feature>
<dbReference type="OrthoDB" id="773316at2"/>
<dbReference type="AlphaFoldDB" id="A0A4R0NRB6"/>
<dbReference type="EMBL" id="SJSL01000001">
    <property type="protein sequence ID" value="TCD02719.1"/>
    <property type="molecule type" value="Genomic_DNA"/>
</dbReference>
<accession>A0A4R0NRB6</accession>
<keyword evidence="1" id="KW-1133">Transmembrane helix</keyword>
<comment type="caution">
    <text evidence="2">The sequence shown here is derived from an EMBL/GenBank/DDBJ whole genome shotgun (WGS) entry which is preliminary data.</text>
</comment>
<feature type="transmembrane region" description="Helical" evidence="1">
    <location>
        <begin position="20"/>
        <end position="40"/>
    </location>
</feature>
<name>A0A4R0NRB6_9SPHI</name>
<feature type="transmembrane region" description="Helical" evidence="1">
    <location>
        <begin position="101"/>
        <end position="122"/>
    </location>
</feature>
<evidence type="ECO:0000313" key="3">
    <source>
        <dbReference type="Proteomes" id="UP000293347"/>
    </source>
</evidence>
<proteinExistence type="predicted"/>
<protein>
    <submittedName>
        <fullName evidence="2">Uncharacterized protein</fullName>
    </submittedName>
</protein>
<evidence type="ECO:0000313" key="2">
    <source>
        <dbReference type="EMBL" id="TCD02719.1"/>
    </source>
</evidence>
<dbReference type="Proteomes" id="UP000293347">
    <property type="component" value="Unassembled WGS sequence"/>
</dbReference>
<reference evidence="2 3" key="1">
    <citation type="submission" date="2019-02" db="EMBL/GenBank/DDBJ databases">
        <title>Pedobacter sp. RP-1-14 sp. nov., isolated from Arctic soil.</title>
        <authorList>
            <person name="Dahal R.H."/>
        </authorList>
    </citation>
    <scope>NUCLEOTIDE SEQUENCE [LARGE SCALE GENOMIC DNA]</scope>
    <source>
        <strain evidence="2 3">RP-1-14</strain>
    </source>
</reference>
<dbReference type="RefSeq" id="WP_131592600.1">
    <property type="nucleotide sequence ID" value="NZ_SJSL01000001.1"/>
</dbReference>
<keyword evidence="3" id="KW-1185">Reference proteome</keyword>
<keyword evidence="1" id="KW-0472">Membrane</keyword>
<organism evidence="2 3">
    <name type="scientific">Pedobacter psychroterrae</name>
    <dbReference type="NCBI Taxonomy" id="2530453"/>
    <lineage>
        <taxon>Bacteria</taxon>
        <taxon>Pseudomonadati</taxon>
        <taxon>Bacteroidota</taxon>
        <taxon>Sphingobacteriia</taxon>
        <taxon>Sphingobacteriales</taxon>
        <taxon>Sphingobacteriaceae</taxon>
        <taxon>Pedobacter</taxon>
    </lineage>
</organism>